<accession>A0ABP1QZI0</accession>
<protein>
    <recommendedName>
        <fullName evidence="3">Nucleocapsid protein</fullName>
    </recommendedName>
</protein>
<keyword evidence="2" id="KW-1185">Reference proteome</keyword>
<evidence type="ECO:0000313" key="2">
    <source>
        <dbReference type="Proteomes" id="UP001642540"/>
    </source>
</evidence>
<comment type="caution">
    <text evidence="1">The sequence shown here is derived from an EMBL/GenBank/DDBJ whole genome shotgun (WGS) entry which is preliminary data.</text>
</comment>
<dbReference type="Proteomes" id="UP001642540">
    <property type="component" value="Unassembled WGS sequence"/>
</dbReference>
<dbReference type="EMBL" id="CAXLJM020000050">
    <property type="protein sequence ID" value="CAL8114482.1"/>
    <property type="molecule type" value="Genomic_DNA"/>
</dbReference>
<gene>
    <name evidence="1" type="ORF">ODALV1_LOCUS16484</name>
</gene>
<evidence type="ECO:0000313" key="1">
    <source>
        <dbReference type="EMBL" id="CAL8114482.1"/>
    </source>
</evidence>
<proteinExistence type="predicted"/>
<reference evidence="1 2" key="1">
    <citation type="submission" date="2024-08" db="EMBL/GenBank/DDBJ databases">
        <authorList>
            <person name="Cucini C."/>
            <person name="Frati F."/>
        </authorList>
    </citation>
    <scope>NUCLEOTIDE SEQUENCE [LARGE SCALE GENOMIC DNA]</scope>
</reference>
<name>A0ABP1QZI0_9HEXA</name>
<organism evidence="1 2">
    <name type="scientific">Orchesella dallaii</name>
    <dbReference type="NCBI Taxonomy" id="48710"/>
    <lineage>
        <taxon>Eukaryota</taxon>
        <taxon>Metazoa</taxon>
        <taxon>Ecdysozoa</taxon>
        <taxon>Arthropoda</taxon>
        <taxon>Hexapoda</taxon>
        <taxon>Collembola</taxon>
        <taxon>Entomobryomorpha</taxon>
        <taxon>Entomobryoidea</taxon>
        <taxon>Orchesellidae</taxon>
        <taxon>Orchesellinae</taxon>
        <taxon>Orchesella</taxon>
    </lineage>
</organism>
<evidence type="ECO:0008006" key="3">
    <source>
        <dbReference type="Google" id="ProtNLM"/>
    </source>
</evidence>
<sequence length="239" mass="26824">MSTRRRAGVEDGPSTSKRAHQALLDHSNRQQQQQQVNPSAIEHALTPINMLDVEKIVELIFSTDHSITRRPINLAKVAFPTKDEARGIFLSMVLYTKETVPSHAHLLFAASQGTSEILMNWSWLLRTSPFINAVTRTWPSELQAKANMMARIMRTDPRFVNPGDDKFKLTAVFCYVFSQLYKAKNCVAGFPSQMGAGLALPFEHEVFIKSNIQQRDFPSAMAIGLVVEPTPFPEPDTPQ</sequence>